<dbReference type="AlphaFoldDB" id="A0A6B2KZH9"/>
<evidence type="ECO:0000256" key="1">
    <source>
        <dbReference type="ARBA" id="ARBA00012513"/>
    </source>
</evidence>
<evidence type="ECO:0000259" key="8">
    <source>
        <dbReference type="PROSITE" id="PS51190"/>
    </source>
</evidence>
<dbReference type="GO" id="GO:0005737">
    <property type="term" value="C:cytoplasm"/>
    <property type="evidence" value="ECO:0007669"/>
    <property type="project" value="TreeGrafter"/>
</dbReference>
<dbReference type="InterPro" id="IPR014009">
    <property type="entry name" value="PIK_FAT"/>
</dbReference>
<feature type="domain" description="PI3K/PI4K catalytic" evidence="6">
    <location>
        <begin position="276"/>
        <end position="593"/>
    </location>
</feature>
<dbReference type="Gene3D" id="1.20.120.150">
    <property type="entry name" value="FKBP12-rapamycin binding domain"/>
    <property type="match status" value="1"/>
</dbReference>
<organism evidence="9">
    <name type="scientific">Arcella intermedia</name>
    <dbReference type="NCBI Taxonomy" id="1963864"/>
    <lineage>
        <taxon>Eukaryota</taxon>
        <taxon>Amoebozoa</taxon>
        <taxon>Tubulinea</taxon>
        <taxon>Elardia</taxon>
        <taxon>Arcellinida</taxon>
        <taxon>Sphaerothecina</taxon>
        <taxon>Arcellidae</taxon>
        <taxon>Arcella</taxon>
    </lineage>
</organism>
<dbReference type="FunFam" id="1.10.1070.11:FF:000029">
    <property type="entry name" value="Serine/threonine-protein kinase TOR"/>
    <property type="match status" value="1"/>
</dbReference>
<dbReference type="InterPro" id="IPR036738">
    <property type="entry name" value="FRB_sf"/>
</dbReference>
<keyword evidence="3" id="KW-0547">Nucleotide-binding</keyword>
<dbReference type="GO" id="GO:0031929">
    <property type="term" value="P:TOR signaling"/>
    <property type="evidence" value="ECO:0007669"/>
    <property type="project" value="TreeGrafter"/>
</dbReference>
<dbReference type="GO" id="GO:0044877">
    <property type="term" value="F:protein-containing complex binding"/>
    <property type="evidence" value="ECO:0007669"/>
    <property type="project" value="InterPro"/>
</dbReference>
<dbReference type="InterPro" id="IPR026683">
    <property type="entry name" value="TOR_cat"/>
</dbReference>
<evidence type="ECO:0000256" key="3">
    <source>
        <dbReference type="ARBA" id="ARBA00022741"/>
    </source>
</evidence>
<dbReference type="Gene3D" id="1.10.1070.11">
    <property type="entry name" value="Phosphatidylinositol 3-/4-kinase, catalytic domain"/>
    <property type="match status" value="1"/>
</dbReference>
<dbReference type="PROSITE" id="PS51189">
    <property type="entry name" value="FAT"/>
    <property type="match status" value="1"/>
</dbReference>
<dbReference type="CDD" id="cd05169">
    <property type="entry name" value="PIKKc_TOR"/>
    <property type="match status" value="1"/>
</dbReference>
<evidence type="ECO:0000256" key="4">
    <source>
        <dbReference type="ARBA" id="ARBA00022777"/>
    </source>
</evidence>
<reference evidence="9" key="1">
    <citation type="journal article" date="2020" name="J. Eukaryot. Microbiol.">
        <title>De novo Sequencing, Assembly and Annotation of the Transcriptome for the Free-Living Testate Amoeba Arcella intermedia.</title>
        <authorList>
            <person name="Ribeiro G.M."/>
            <person name="Porfirio-Sousa A.L."/>
            <person name="Maurer-Alcala X.X."/>
            <person name="Katz L.A."/>
            <person name="Lahr D.J.G."/>
        </authorList>
    </citation>
    <scope>NUCLEOTIDE SEQUENCE</scope>
</reference>
<dbReference type="PROSITE" id="PS00916">
    <property type="entry name" value="PI3_4_KINASE_2"/>
    <property type="match status" value="1"/>
</dbReference>
<dbReference type="FunFam" id="3.30.1010.10:FF:000006">
    <property type="entry name" value="Serine/threonine-protein kinase TOR"/>
    <property type="match status" value="1"/>
</dbReference>
<keyword evidence="5" id="KW-0067">ATP-binding</keyword>
<dbReference type="Gene3D" id="3.30.1010.10">
    <property type="entry name" value="Phosphatidylinositol 3-kinase Catalytic Subunit, Chain A, domain 4"/>
    <property type="match status" value="1"/>
</dbReference>
<dbReference type="Pfam" id="PF08771">
    <property type="entry name" value="FRB_dom"/>
    <property type="match status" value="1"/>
</dbReference>
<dbReference type="InterPro" id="IPR036940">
    <property type="entry name" value="PI3/4_kinase_cat_sf"/>
</dbReference>
<name>A0A6B2KZH9_9EUKA</name>
<dbReference type="EMBL" id="GIBP01001088">
    <property type="protein sequence ID" value="NDV30057.1"/>
    <property type="molecule type" value="Transcribed_RNA"/>
</dbReference>
<keyword evidence="2" id="KW-0808">Transferase</keyword>
<dbReference type="InterPro" id="IPR003152">
    <property type="entry name" value="FATC_dom"/>
</dbReference>
<dbReference type="SUPFAM" id="SSF47212">
    <property type="entry name" value="FKBP12-rapamycin-binding domain of FKBP-rapamycin-associated protein (FRAP)"/>
    <property type="match status" value="1"/>
</dbReference>
<dbReference type="Pfam" id="PF02260">
    <property type="entry name" value="FATC"/>
    <property type="match status" value="1"/>
</dbReference>
<dbReference type="GO" id="GO:0005524">
    <property type="term" value="F:ATP binding"/>
    <property type="evidence" value="ECO:0007669"/>
    <property type="project" value="UniProtKB-KW"/>
</dbReference>
<dbReference type="PROSITE" id="PS51190">
    <property type="entry name" value="FATC"/>
    <property type="match status" value="1"/>
</dbReference>
<dbReference type="GO" id="GO:0031932">
    <property type="term" value="C:TORC2 complex"/>
    <property type="evidence" value="ECO:0007669"/>
    <property type="project" value="TreeGrafter"/>
</dbReference>
<dbReference type="SMART" id="SM01345">
    <property type="entry name" value="Rapamycin_bind"/>
    <property type="match status" value="1"/>
</dbReference>
<keyword evidence="4" id="KW-0418">Kinase</keyword>
<evidence type="ECO:0000259" key="6">
    <source>
        <dbReference type="PROSITE" id="PS50290"/>
    </source>
</evidence>
<dbReference type="SUPFAM" id="SSF56112">
    <property type="entry name" value="Protein kinase-like (PK-like)"/>
    <property type="match status" value="1"/>
</dbReference>
<feature type="domain" description="FATC" evidence="8">
    <location>
        <begin position="626"/>
        <end position="658"/>
    </location>
</feature>
<dbReference type="InterPro" id="IPR011009">
    <property type="entry name" value="Kinase-like_dom_sf"/>
</dbReference>
<evidence type="ECO:0000256" key="5">
    <source>
        <dbReference type="ARBA" id="ARBA00022840"/>
    </source>
</evidence>
<dbReference type="Pfam" id="PF00454">
    <property type="entry name" value="PI3_PI4_kinase"/>
    <property type="match status" value="1"/>
</dbReference>
<dbReference type="PROSITE" id="PS50290">
    <property type="entry name" value="PI3_4_KINASE_3"/>
    <property type="match status" value="1"/>
</dbReference>
<protein>
    <recommendedName>
        <fullName evidence="1">non-specific serine/threonine protein kinase</fullName>
        <ecNumber evidence="1">2.7.11.1</ecNumber>
    </recommendedName>
</protein>
<dbReference type="PANTHER" id="PTHR11139">
    <property type="entry name" value="ATAXIA TELANGIECTASIA MUTATED ATM -RELATED"/>
    <property type="match status" value="1"/>
</dbReference>
<dbReference type="SMART" id="SM01343">
    <property type="entry name" value="FATC"/>
    <property type="match status" value="1"/>
</dbReference>
<dbReference type="InterPro" id="IPR050517">
    <property type="entry name" value="DDR_Repair_Kinase"/>
</dbReference>
<dbReference type="EC" id="2.7.11.1" evidence="1"/>
<evidence type="ECO:0000259" key="7">
    <source>
        <dbReference type="PROSITE" id="PS51189"/>
    </source>
</evidence>
<accession>A0A6B2KZH9</accession>
<sequence>MNAIVGFMRSISFNNNNNPRENLQDLLRLLTLFFQFPVDVYPKFMDGLSSINIEIWLQVIPQIIARIHSKVKEIHDFCCHLLTLIGKTHPQALVFPLCVASTSILVARAQAAQNVMAGMRDHSATLLDQTSLVAKELVRSSILWSELWHEALGEATKLYYWEKNFTGLYNRLQVAHEQTKCPETINETSFDQTHGRDLEEAWSWLKKFIKSNKMQHLTKAWDLYYPVFHKLDKQLPTITRLELEHLSPQLFKARNLDVAVPGTYKPNLPVVNISHFDPVLKIIPSKQRPRRMLLFGSDGLDWTFLLKGHEDLRQDERVMQLFGLVNMLLKKDGRTHKFDLDISRYRVIPLSPNSGLISWVAHSDTLHQLIRDYRSSKNIELDKEYQEMLSQSQHYEKLPVMNKVEIFTSAMSNAVSDDLARVLWLRSPNSEVWMLQRLNYTCSLAVMSMVGYILGLGDRHPSNLMLDRYTGKVIHIDFGDCFEVAMKRDKYPEKIPFRLTRMLVNAMEVSGIEGTFRITCENVMTVLRENRESLMAVLEAFVHDPLLNWRLLTKQSPKTMDPIDPNITLHFESQSTIASFSSRPVLNSLPVVYSDIADHDVVNSRAIEVLKRIKQKLVGRDFHATSVLEVSQQVDYLLKEASDPINLCQSYFGWCPFW</sequence>
<dbReference type="InterPro" id="IPR009076">
    <property type="entry name" value="FRB_dom"/>
</dbReference>
<dbReference type="PROSITE" id="PS00915">
    <property type="entry name" value="PI3_4_KINASE_1"/>
    <property type="match status" value="1"/>
</dbReference>
<evidence type="ECO:0000256" key="2">
    <source>
        <dbReference type="ARBA" id="ARBA00022679"/>
    </source>
</evidence>
<dbReference type="GO" id="GO:0016242">
    <property type="term" value="P:negative regulation of macroautophagy"/>
    <property type="evidence" value="ECO:0007669"/>
    <property type="project" value="TreeGrafter"/>
</dbReference>
<dbReference type="InterPro" id="IPR018936">
    <property type="entry name" value="PI3/4_kinase_CS"/>
</dbReference>
<dbReference type="GO" id="GO:0004674">
    <property type="term" value="F:protein serine/threonine kinase activity"/>
    <property type="evidence" value="ECO:0007669"/>
    <property type="project" value="UniProtKB-EC"/>
</dbReference>
<dbReference type="SMART" id="SM00146">
    <property type="entry name" value="PI3Kc"/>
    <property type="match status" value="1"/>
</dbReference>
<evidence type="ECO:0000313" key="9">
    <source>
        <dbReference type="EMBL" id="NDV30057.1"/>
    </source>
</evidence>
<dbReference type="PANTHER" id="PTHR11139:SF9">
    <property type="entry name" value="SERINE_THREONINE-PROTEIN KINASE MTOR"/>
    <property type="match status" value="1"/>
</dbReference>
<proteinExistence type="predicted"/>
<feature type="domain" description="FAT" evidence="7">
    <location>
        <begin position="1"/>
        <end position="103"/>
    </location>
</feature>
<dbReference type="InterPro" id="IPR000403">
    <property type="entry name" value="PI3/4_kinase_cat_dom"/>
</dbReference>
<dbReference type="GO" id="GO:0005634">
    <property type="term" value="C:nucleus"/>
    <property type="evidence" value="ECO:0007669"/>
    <property type="project" value="TreeGrafter"/>
</dbReference>
<dbReference type="GO" id="GO:0031931">
    <property type="term" value="C:TORC1 complex"/>
    <property type="evidence" value="ECO:0007669"/>
    <property type="project" value="TreeGrafter"/>
</dbReference>